<keyword evidence="2" id="KW-1185">Reference proteome</keyword>
<name>A0A516SAV4_9NEIS</name>
<proteinExistence type="predicted"/>
<dbReference type="RefSeq" id="WP_143856201.1">
    <property type="nucleotide sequence ID" value="NZ_CP041730.1"/>
</dbReference>
<evidence type="ECO:0000313" key="2">
    <source>
        <dbReference type="Proteomes" id="UP000317550"/>
    </source>
</evidence>
<dbReference type="KEGG" id="cari:FNU76_02305"/>
<evidence type="ECO:0000313" key="1">
    <source>
        <dbReference type="EMBL" id="QDQ25276.1"/>
    </source>
</evidence>
<accession>A0A516SAV4</accession>
<sequence length="105" mass="11848">MAGKHRIYQTKDNIREKADAFFAYGIAALAGEARSAAQHTDWLFRCISAYEHVAPVKCAACEMDSEALYFVFDSNRHDPQSENFQRLMEDLATQWLASREGANTA</sequence>
<dbReference type="AlphaFoldDB" id="A0A516SAV4"/>
<protein>
    <submittedName>
        <fullName evidence="1">Uncharacterized protein</fullName>
    </submittedName>
</protein>
<reference evidence="2" key="1">
    <citation type="submission" date="2019-07" db="EMBL/GenBank/DDBJ databases">
        <title>Chitinimonas sp. nov., isolated from Ny-Alesund, arctica soil.</title>
        <authorList>
            <person name="Xu Q."/>
            <person name="Peng F."/>
        </authorList>
    </citation>
    <scope>NUCLEOTIDE SEQUENCE [LARGE SCALE GENOMIC DNA]</scope>
    <source>
        <strain evidence="2">R3-44</strain>
    </source>
</reference>
<dbReference type="EMBL" id="CP041730">
    <property type="protein sequence ID" value="QDQ25276.1"/>
    <property type="molecule type" value="Genomic_DNA"/>
</dbReference>
<gene>
    <name evidence="1" type="ORF">FNU76_02305</name>
</gene>
<dbReference type="Proteomes" id="UP000317550">
    <property type="component" value="Chromosome"/>
</dbReference>
<organism evidence="1 2">
    <name type="scientific">Chitinimonas arctica</name>
    <dbReference type="NCBI Taxonomy" id="2594795"/>
    <lineage>
        <taxon>Bacteria</taxon>
        <taxon>Pseudomonadati</taxon>
        <taxon>Pseudomonadota</taxon>
        <taxon>Betaproteobacteria</taxon>
        <taxon>Neisseriales</taxon>
        <taxon>Chitinibacteraceae</taxon>
        <taxon>Chitinimonas</taxon>
    </lineage>
</organism>